<proteinExistence type="predicted"/>
<dbReference type="InterPro" id="IPR036677">
    <property type="entry name" value="EutN_CcmL_sf"/>
</dbReference>
<dbReference type="AlphaFoldDB" id="I6YS13"/>
<dbReference type="PANTHER" id="PTHR36539">
    <property type="entry name" value="ETHANOLAMINE UTILIZATION PROTEIN EUTN"/>
    <property type="match status" value="1"/>
</dbReference>
<evidence type="ECO:0000256" key="2">
    <source>
        <dbReference type="ARBA" id="ARBA00024446"/>
    </source>
</evidence>
<comment type="subcellular location">
    <subcellularLocation>
        <location evidence="1">Bacterial microcompartment</location>
    </subcellularLocation>
</comment>
<sequence>MIFAKVIGSVVSTHKDPKLTGKKMLLCKEVNHEGKPMGSYHVAIDAVQAGEGDFVLLTYGSSARMTETTKDSPIDAVIVAIIDDVQITKKITAQK</sequence>
<dbReference type="InterPro" id="IPR004992">
    <property type="entry name" value="EutN_CcmL"/>
</dbReference>
<dbReference type="KEGG" id="mro:MROS_0098"/>
<dbReference type="EMBL" id="CP003557">
    <property type="protein sequence ID" value="AFN73342.1"/>
    <property type="molecule type" value="Genomic_DNA"/>
</dbReference>
<dbReference type="HOGENOM" id="CLU_148498_0_1_10"/>
<dbReference type="CDD" id="cd01614">
    <property type="entry name" value="EutN_CcmL"/>
    <property type="match status" value="1"/>
</dbReference>
<accession>I6YS13</accession>
<evidence type="ECO:0000313" key="4">
    <source>
        <dbReference type="Proteomes" id="UP000009011"/>
    </source>
</evidence>
<dbReference type="PROSITE" id="PS51932">
    <property type="entry name" value="BMV"/>
    <property type="match status" value="1"/>
</dbReference>
<dbReference type="Proteomes" id="UP000009011">
    <property type="component" value="Chromosome"/>
</dbReference>
<dbReference type="RefSeq" id="WP_014854779.1">
    <property type="nucleotide sequence ID" value="NC_018178.1"/>
</dbReference>
<gene>
    <name evidence="3" type="ordered locus">MROS_0098</name>
</gene>
<evidence type="ECO:0000256" key="1">
    <source>
        <dbReference type="ARBA" id="ARBA00024322"/>
    </source>
</evidence>
<dbReference type="eggNOG" id="COG4576">
    <property type="taxonomic scope" value="Bacteria"/>
</dbReference>
<dbReference type="GO" id="GO:0031469">
    <property type="term" value="C:bacterial microcompartment"/>
    <property type="evidence" value="ECO:0007669"/>
    <property type="project" value="UniProtKB-SubCell"/>
</dbReference>
<evidence type="ECO:0000313" key="3">
    <source>
        <dbReference type="EMBL" id="AFN73342.1"/>
    </source>
</evidence>
<dbReference type="Gene3D" id="2.40.50.220">
    <property type="entry name" value="EutN/Ccml"/>
    <property type="match status" value="1"/>
</dbReference>
<keyword evidence="2" id="KW-1283">Bacterial microcompartment</keyword>
<protein>
    <submittedName>
        <fullName evidence="3">Ethanolamine utilization protein EutN/carboxysome structural protein Ccml</fullName>
    </submittedName>
</protein>
<name>I6YS13_MELRP</name>
<dbReference type="Pfam" id="PF03319">
    <property type="entry name" value="EutN_CcmL"/>
    <property type="match status" value="1"/>
</dbReference>
<reference evidence="3 4" key="1">
    <citation type="journal article" date="2013" name="PLoS ONE">
        <title>Genomic analysis of Melioribacter roseus, facultatively anaerobic organotrophic bacterium representing a novel deep lineage within Bacteriodetes/Chlorobi group.</title>
        <authorList>
            <person name="Kadnikov V.V."/>
            <person name="Mardanov A.V."/>
            <person name="Podosokorskaya O.A."/>
            <person name="Gavrilov S.N."/>
            <person name="Kublanov I.V."/>
            <person name="Beletsky A.V."/>
            <person name="Bonch-Osmolovskaya E.A."/>
            <person name="Ravin N.V."/>
        </authorList>
    </citation>
    <scope>NUCLEOTIDE SEQUENCE [LARGE SCALE GENOMIC DNA]</scope>
    <source>
        <strain evidence="4">JCM 17771 / P3M-2</strain>
    </source>
</reference>
<keyword evidence="4" id="KW-1185">Reference proteome</keyword>
<dbReference type="SUPFAM" id="SSF159133">
    <property type="entry name" value="EutN/CcmL-like"/>
    <property type="match status" value="1"/>
</dbReference>
<dbReference type="OrthoDB" id="196195at2"/>
<dbReference type="PANTHER" id="PTHR36539:SF1">
    <property type="entry name" value="BACTERIAL MICROCOMPARTMENT SHELL VERTEX PROTEIN EUTN"/>
    <property type="match status" value="1"/>
</dbReference>
<organism evidence="3 4">
    <name type="scientific">Melioribacter roseus (strain DSM 23840 / JCM 17771 / VKM B-2668 / P3M-2)</name>
    <dbReference type="NCBI Taxonomy" id="1191523"/>
    <lineage>
        <taxon>Bacteria</taxon>
        <taxon>Pseudomonadati</taxon>
        <taxon>Ignavibacteriota</taxon>
        <taxon>Ignavibacteria</taxon>
        <taxon>Ignavibacteriales</taxon>
        <taxon>Melioribacteraceae</taxon>
        <taxon>Melioribacter</taxon>
    </lineage>
</organism>
<dbReference type="STRING" id="1191523.MROS_0098"/>